<evidence type="ECO:0000313" key="2">
    <source>
        <dbReference type="Proteomes" id="UP001179280"/>
    </source>
</evidence>
<dbReference type="RefSeq" id="WP_204466846.1">
    <property type="nucleotide sequence ID" value="NZ_JAFBCV010000009.1"/>
</dbReference>
<reference evidence="1" key="1">
    <citation type="submission" date="2021-01" db="EMBL/GenBank/DDBJ databases">
        <title>Genomic Encyclopedia of Type Strains, Phase IV (KMG-IV): sequencing the most valuable type-strain genomes for metagenomic binning, comparative biology and taxonomic classification.</title>
        <authorList>
            <person name="Goeker M."/>
        </authorList>
    </citation>
    <scope>NUCLEOTIDE SEQUENCE</scope>
    <source>
        <strain evidence="1">DSM 21943</strain>
    </source>
</reference>
<proteinExistence type="predicted"/>
<gene>
    <name evidence="1" type="ORF">JOC54_002929</name>
</gene>
<protein>
    <recommendedName>
        <fullName evidence="3">Pathogenicity locus</fullName>
    </recommendedName>
</protein>
<comment type="caution">
    <text evidence="1">The sequence shown here is derived from an EMBL/GenBank/DDBJ whole genome shotgun (WGS) entry which is preliminary data.</text>
</comment>
<sequence>MMKLYFTDKERKQLRKCKIKQSTIHLYTSAELAELIACDQIRAKELIAQAQFQQIPSIGPRFASSLIGLGYYSLDDLRDRDGAKLTDSHEKQCGYPVDPCVEDQFRLVVYYANHPEATKNWWDFTAERKRYRQKYGYPADRPELKRVNQLKEEIK</sequence>
<dbReference type="Pfam" id="PF11731">
    <property type="entry name" value="Cdd1"/>
    <property type="match status" value="1"/>
</dbReference>
<dbReference type="Proteomes" id="UP001179280">
    <property type="component" value="Unassembled WGS sequence"/>
</dbReference>
<keyword evidence="2" id="KW-1185">Reference proteome</keyword>
<evidence type="ECO:0008006" key="3">
    <source>
        <dbReference type="Google" id="ProtNLM"/>
    </source>
</evidence>
<organism evidence="1 2">
    <name type="scientific">Shouchella xiaoxiensis</name>
    <dbReference type="NCBI Taxonomy" id="766895"/>
    <lineage>
        <taxon>Bacteria</taxon>
        <taxon>Bacillati</taxon>
        <taxon>Bacillota</taxon>
        <taxon>Bacilli</taxon>
        <taxon>Bacillales</taxon>
        <taxon>Bacillaceae</taxon>
        <taxon>Shouchella</taxon>
    </lineage>
</organism>
<name>A0ABS2SYY1_9BACI</name>
<dbReference type="InterPro" id="IPR021725">
    <property type="entry name" value="Cdd1"/>
</dbReference>
<dbReference type="Gene3D" id="1.10.150.20">
    <property type="entry name" value="5' to 3' exonuclease, C-terminal subdomain"/>
    <property type="match status" value="1"/>
</dbReference>
<evidence type="ECO:0000313" key="1">
    <source>
        <dbReference type="EMBL" id="MBM7839649.1"/>
    </source>
</evidence>
<dbReference type="EMBL" id="JAFBCV010000009">
    <property type="protein sequence ID" value="MBM7839649.1"/>
    <property type="molecule type" value="Genomic_DNA"/>
</dbReference>
<accession>A0ABS2SYY1</accession>